<evidence type="ECO:0000256" key="8">
    <source>
        <dbReference type="ARBA" id="ARBA00022989"/>
    </source>
</evidence>
<keyword evidence="4" id="KW-0813">Transport</keyword>
<reference evidence="13" key="2">
    <citation type="submission" date="2023-05" db="EMBL/GenBank/DDBJ databases">
        <authorList>
            <consortium name="Lawrence Berkeley National Laboratory"/>
            <person name="Steindorff A."/>
            <person name="Hensen N."/>
            <person name="Bonometti L."/>
            <person name="Westerberg I."/>
            <person name="Brannstrom I.O."/>
            <person name="Guillou S."/>
            <person name="Cros-Aarteil S."/>
            <person name="Calhoun S."/>
            <person name="Haridas S."/>
            <person name="Kuo A."/>
            <person name="Mondo S."/>
            <person name="Pangilinan J."/>
            <person name="Riley R."/>
            <person name="Labutti K."/>
            <person name="Andreopoulos B."/>
            <person name="Lipzen A."/>
            <person name="Chen C."/>
            <person name="Yanf M."/>
            <person name="Daum C."/>
            <person name="Ng V."/>
            <person name="Clum A."/>
            <person name="Ohm R."/>
            <person name="Martin F."/>
            <person name="Silar P."/>
            <person name="Natvig D."/>
            <person name="Lalanne C."/>
            <person name="Gautier V."/>
            <person name="Ament-Velasquez S.L."/>
            <person name="Kruys A."/>
            <person name="Hutchinson M.I."/>
            <person name="Powell A.J."/>
            <person name="Barry K."/>
            <person name="Miller A.N."/>
            <person name="Grigoriev I.V."/>
            <person name="Debuchy R."/>
            <person name="Gladieux P."/>
            <person name="Thoren M.H."/>
            <person name="Johannesson H."/>
        </authorList>
    </citation>
    <scope>NUCLEOTIDE SEQUENCE</scope>
    <source>
        <strain evidence="13">PSN309</strain>
    </source>
</reference>
<evidence type="ECO:0000256" key="6">
    <source>
        <dbReference type="ARBA" id="ARBA00022792"/>
    </source>
</evidence>
<feature type="compositionally biased region" description="Polar residues" evidence="12">
    <location>
        <begin position="254"/>
        <end position="266"/>
    </location>
</feature>
<evidence type="ECO:0000256" key="10">
    <source>
        <dbReference type="ARBA" id="ARBA00023128"/>
    </source>
</evidence>
<keyword evidence="8" id="KW-1133">Transmembrane helix</keyword>
<proteinExistence type="inferred from homology"/>
<comment type="similarity">
    <text evidence="2">Belongs to the TIM54 family.</text>
</comment>
<reference evidence="13" key="1">
    <citation type="journal article" date="2023" name="Mol. Phylogenet. Evol.">
        <title>Genome-scale phylogeny and comparative genomics of the fungal order Sordariales.</title>
        <authorList>
            <person name="Hensen N."/>
            <person name="Bonometti L."/>
            <person name="Westerberg I."/>
            <person name="Brannstrom I.O."/>
            <person name="Guillou S."/>
            <person name="Cros-Aarteil S."/>
            <person name="Calhoun S."/>
            <person name="Haridas S."/>
            <person name="Kuo A."/>
            <person name="Mondo S."/>
            <person name="Pangilinan J."/>
            <person name="Riley R."/>
            <person name="LaButti K."/>
            <person name="Andreopoulos B."/>
            <person name="Lipzen A."/>
            <person name="Chen C."/>
            <person name="Yan M."/>
            <person name="Daum C."/>
            <person name="Ng V."/>
            <person name="Clum A."/>
            <person name="Steindorff A."/>
            <person name="Ohm R.A."/>
            <person name="Martin F."/>
            <person name="Silar P."/>
            <person name="Natvig D.O."/>
            <person name="Lalanne C."/>
            <person name="Gautier V."/>
            <person name="Ament-Velasquez S.L."/>
            <person name="Kruys A."/>
            <person name="Hutchinson M.I."/>
            <person name="Powell A.J."/>
            <person name="Barry K."/>
            <person name="Miller A.N."/>
            <person name="Grigoriev I.V."/>
            <person name="Debuchy R."/>
            <person name="Gladieux P."/>
            <person name="Hiltunen Thoren M."/>
            <person name="Johannesson H."/>
        </authorList>
    </citation>
    <scope>NUCLEOTIDE SEQUENCE</scope>
    <source>
        <strain evidence="13">PSN309</strain>
    </source>
</reference>
<evidence type="ECO:0000256" key="11">
    <source>
        <dbReference type="ARBA" id="ARBA00023136"/>
    </source>
</evidence>
<evidence type="ECO:0000313" key="13">
    <source>
        <dbReference type="EMBL" id="KAK4188736.1"/>
    </source>
</evidence>
<dbReference type="InterPro" id="IPR021056">
    <property type="entry name" value="Mt_import_IM_translocase_Tim54"/>
</dbReference>
<organism evidence="13 14">
    <name type="scientific">Podospora australis</name>
    <dbReference type="NCBI Taxonomy" id="1536484"/>
    <lineage>
        <taxon>Eukaryota</taxon>
        <taxon>Fungi</taxon>
        <taxon>Dikarya</taxon>
        <taxon>Ascomycota</taxon>
        <taxon>Pezizomycotina</taxon>
        <taxon>Sordariomycetes</taxon>
        <taxon>Sordariomycetidae</taxon>
        <taxon>Sordariales</taxon>
        <taxon>Podosporaceae</taxon>
        <taxon>Podospora</taxon>
    </lineage>
</organism>
<evidence type="ECO:0000256" key="4">
    <source>
        <dbReference type="ARBA" id="ARBA00022448"/>
    </source>
</evidence>
<feature type="region of interest" description="Disordered" evidence="12">
    <location>
        <begin position="328"/>
        <end position="349"/>
    </location>
</feature>
<dbReference type="GO" id="GO:0015031">
    <property type="term" value="P:protein transport"/>
    <property type="evidence" value="ECO:0007669"/>
    <property type="project" value="UniProtKB-KW"/>
</dbReference>
<feature type="region of interest" description="Disordered" evidence="12">
    <location>
        <begin position="205"/>
        <end position="266"/>
    </location>
</feature>
<evidence type="ECO:0000256" key="2">
    <source>
        <dbReference type="ARBA" id="ARBA00006355"/>
    </source>
</evidence>
<evidence type="ECO:0000256" key="5">
    <source>
        <dbReference type="ARBA" id="ARBA00022692"/>
    </source>
</evidence>
<evidence type="ECO:0000313" key="14">
    <source>
        <dbReference type="Proteomes" id="UP001302126"/>
    </source>
</evidence>
<sequence>MLGIPALPKKLPSRNWLIFWTLTASITGGIIYDRREKRRAIAKWRHAVEHLAKEPLTDGGLGLEQVRKLTIYLSSPPGDGLRVAQDHYTEYIKPILAASGLDWEFVQGRRDGDVRAYAAERVRRVRRTAEGKEEELDLSKEPTKEEIIAAFRKDRGIKDYDGIRGDVVIGRHTWKEYLRGLHEGWLGPLTPPAVPELVPAVTPEIPAQDKPLEDAQTVDGSAEKPAEDKPAEEKKAEEKPAEETKPKRPAQIKPYNTTADYPTSSLPPTIPNEFNPVAPIQEPHLLGFLNTPTRMYRFFNRRAVADQIGREVAAVCLCHYREFKELAGTDSQSPAATADSESSDTQNYKYEQEKELAWEEKDWVKSIWKEDDPKDAEASEITEKVRPKPIVMDSRIAHRMRRFQLTPEDEERVSKIVVPEEEVEGWTKGKFRQLYRWSVKTAFEKKKLTPLEDKDVE</sequence>
<evidence type="ECO:0000256" key="12">
    <source>
        <dbReference type="SAM" id="MobiDB-lite"/>
    </source>
</evidence>
<accession>A0AAN7AHF1</accession>
<evidence type="ECO:0000256" key="9">
    <source>
        <dbReference type="ARBA" id="ARBA00023010"/>
    </source>
</evidence>
<evidence type="ECO:0000256" key="3">
    <source>
        <dbReference type="ARBA" id="ARBA00020796"/>
    </source>
</evidence>
<dbReference type="AlphaFoldDB" id="A0AAN7AHF1"/>
<evidence type="ECO:0000256" key="1">
    <source>
        <dbReference type="ARBA" id="ARBA00004434"/>
    </source>
</evidence>
<comment type="caution">
    <text evidence="13">The sequence shown here is derived from an EMBL/GenBank/DDBJ whole genome shotgun (WGS) entry which is preliminary data.</text>
</comment>
<keyword evidence="5" id="KW-0812">Transmembrane</keyword>
<comment type="subcellular location">
    <subcellularLocation>
        <location evidence="1">Mitochondrion inner membrane</location>
        <topology evidence="1">Single-pass membrane protein</topology>
    </subcellularLocation>
</comment>
<feature type="compositionally biased region" description="Polar residues" evidence="12">
    <location>
        <begin position="329"/>
        <end position="349"/>
    </location>
</feature>
<protein>
    <recommendedName>
        <fullName evidence="3">Mitochondrial import inner membrane translocase subunit TIM54</fullName>
    </recommendedName>
</protein>
<keyword evidence="7" id="KW-0653">Protein transport</keyword>
<name>A0AAN7AHF1_9PEZI</name>
<keyword evidence="14" id="KW-1185">Reference proteome</keyword>
<gene>
    <name evidence="13" type="ORF">QBC35DRAFT_495438</name>
</gene>
<keyword evidence="10" id="KW-0496">Mitochondrion</keyword>
<feature type="compositionally biased region" description="Basic and acidic residues" evidence="12">
    <location>
        <begin position="221"/>
        <end position="246"/>
    </location>
</feature>
<dbReference type="Pfam" id="PF11711">
    <property type="entry name" value="Tim54"/>
    <property type="match status" value="1"/>
</dbReference>
<keyword evidence="9" id="KW-0811">Translocation</keyword>
<dbReference type="GO" id="GO:0005743">
    <property type="term" value="C:mitochondrial inner membrane"/>
    <property type="evidence" value="ECO:0007669"/>
    <property type="project" value="UniProtKB-SubCell"/>
</dbReference>
<dbReference type="EMBL" id="MU864384">
    <property type="protein sequence ID" value="KAK4188736.1"/>
    <property type="molecule type" value="Genomic_DNA"/>
</dbReference>
<keyword evidence="6" id="KW-0999">Mitochondrion inner membrane</keyword>
<evidence type="ECO:0000256" key="7">
    <source>
        <dbReference type="ARBA" id="ARBA00022927"/>
    </source>
</evidence>
<dbReference type="Proteomes" id="UP001302126">
    <property type="component" value="Unassembled WGS sequence"/>
</dbReference>
<keyword evidence="11" id="KW-0472">Membrane</keyword>